<dbReference type="InterPro" id="IPR010064">
    <property type="entry name" value="HK97-gp10_tail"/>
</dbReference>
<accession>B7MU81</accession>
<dbReference type="HOGENOM" id="CLU_127674_5_1_6"/>
<organism evidence="2 3">
    <name type="scientific">Escherichia coli O81 (strain ED1a)</name>
    <dbReference type="NCBI Taxonomy" id="585397"/>
    <lineage>
        <taxon>Bacteria</taxon>
        <taxon>Pseudomonadati</taxon>
        <taxon>Pseudomonadota</taxon>
        <taxon>Gammaproteobacteria</taxon>
        <taxon>Enterobacterales</taxon>
        <taxon>Enterobacteriaceae</taxon>
        <taxon>Escherichia</taxon>
    </lineage>
</organism>
<protein>
    <submittedName>
        <fullName evidence="2">Structural component HK97 gp of phage origin</fullName>
    </submittedName>
</protein>
<evidence type="ECO:0000256" key="1">
    <source>
        <dbReference type="SAM" id="MobiDB-lite"/>
    </source>
</evidence>
<dbReference type="EMBL" id="CU928162">
    <property type="protein sequence ID" value="CAR07647.2"/>
    <property type="molecule type" value="Genomic_DNA"/>
</dbReference>
<gene>
    <name evidence="2" type="ordered locus">ECED1_1449</name>
</gene>
<name>B7MU81_ECO81</name>
<dbReference type="AlphaFoldDB" id="B7MU81"/>
<feature type="compositionally biased region" description="Polar residues" evidence="1">
    <location>
        <begin position="91"/>
        <end position="100"/>
    </location>
</feature>
<proteinExistence type="predicted"/>
<sequence>MSAGRGKMIETLLDFSGLEEISRDLQLLSGAENNRVLREATRAGANELKEEVVSRAPVRRGKLRRNVVVLSRRSRDGGMESGVHIRGVNPDTGNSDNTMKADNPRNAFYWRFVEMGTVNMPPHPFVRPAFDVRSEQAAQVAIARMNRAIDEVLRR</sequence>
<feature type="region of interest" description="Disordered" evidence="1">
    <location>
        <begin position="78"/>
        <end position="100"/>
    </location>
</feature>
<evidence type="ECO:0000313" key="2">
    <source>
        <dbReference type="EMBL" id="CAR07647.2"/>
    </source>
</evidence>
<dbReference type="NCBIfam" id="TIGR01725">
    <property type="entry name" value="phge_HK97_gp10"/>
    <property type="match status" value="1"/>
</dbReference>
<reference evidence="3" key="1">
    <citation type="journal article" date="2009" name="PLoS Genet.">
        <title>Organised genome dynamics in the Escherichia coli species results in highly diverse adaptive paths.</title>
        <authorList>
            <person name="Touchon M."/>
            <person name="Hoede C."/>
            <person name="Tenaillon O."/>
            <person name="Barbe V."/>
            <person name="Baeriswyl S."/>
            <person name="Bidet P."/>
            <person name="Bingen E."/>
            <person name="Bonacorsi S."/>
            <person name="Bouchier C."/>
            <person name="Bouvet O."/>
            <person name="Calteau A."/>
            <person name="Chiapello H."/>
            <person name="Clermont O."/>
            <person name="Cruveiller S."/>
            <person name="Danchin A."/>
            <person name="Diard M."/>
            <person name="Dossat C."/>
            <person name="Karoui M.E."/>
            <person name="Frapy E."/>
            <person name="Garry L."/>
            <person name="Ghigo J.M."/>
            <person name="Gilles A.M."/>
            <person name="Johnson J."/>
            <person name="Le Bouguenec C."/>
            <person name="Lescat M."/>
            <person name="Mangenot S."/>
            <person name="Martinez-Jehanne V."/>
            <person name="Matic I."/>
            <person name="Nassif X."/>
            <person name="Oztas S."/>
            <person name="Petit M.A."/>
            <person name="Pichon C."/>
            <person name="Rouy Z."/>
            <person name="Ruf C.S."/>
            <person name="Schneider D."/>
            <person name="Tourret J."/>
            <person name="Vacherie B."/>
            <person name="Vallenet D."/>
            <person name="Medigue C."/>
            <person name="Rocha E.P.C."/>
            <person name="Denamur E."/>
        </authorList>
    </citation>
    <scope>NUCLEOTIDE SEQUENCE [LARGE SCALE GENOMIC DNA]</scope>
    <source>
        <strain evidence="3">ED1a</strain>
    </source>
</reference>
<dbReference type="KEGG" id="ecq:ECED1_1449"/>
<dbReference type="Pfam" id="PF04883">
    <property type="entry name" value="HK97-gp10_like"/>
    <property type="match status" value="1"/>
</dbReference>
<dbReference type="Proteomes" id="UP000000748">
    <property type="component" value="Chromosome"/>
</dbReference>
<evidence type="ECO:0000313" key="3">
    <source>
        <dbReference type="Proteomes" id="UP000000748"/>
    </source>
</evidence>